<dbReference type="PRINTS" id="PR01217">
    <property type="entry name" value="PRICHEXTENSN"/>
</dbReference>
<protein>
    <recommendedName>
        <fullName evidence="5">DUF4232 domain-containing protein</fullName>
    </recommendedName>
</protein>
<comment type="caution">
    <text evidence="3">The sequence shown here is derived from an EMBL/GenBank/DDBJ whole genome shotgun (WGS) entry which is preliminary data.</text>
</comment>
<keyword evidence="4" id="KW-1185">Reference proteome</keyword>
<dbReference type="Proteomes" id="UP001610810">
    <property type="component" value="Unassembled WGS sequence"/>
</dbReference>
<feature type="compositionally biased region" description="Gly residues" evidence="1">
    <location>
        <begin position="105"/>
        <end position="118"/>
    </location>
</feature>
<sequence length="191" mass="19717">MSRLLRYLIIWLSCTAASVTAVIFTIHFVVGSTRPTAPVAQTAPKELPAPPRPTVSKTVTATPSPSPTSRAPSPTPSHTSAEPPEPTPTPTPTPSPHTTTPRPPAGGGDPGCEEGGAGVYTVPSEGGKATVRFGGGGVCLISAVPNQGFTVSTEQSAPQTLKVTFSASRHRSEITATTQPQSRADVREVSW</sequence>
<feature type="compositionally biased region" description="Pro residues" evidence="1">
    <location>
        <begin position="83"/>
        <end position="95"/>
    </location>
</feature>
<dbReference type="RefSeq" id="WP_356534517.1">
    <property type="nucleotide sequence ID" value="NZ_JBEXMU010000184.1"/>
</dbReference>
<reference evidence="3 4" key="1">
    <citation type="submission" date="2024-10" db="EMBL/GenBank/DDBJ databases">
        <authorList>
            <person name="Wannawong T."/>
            <person name="Kuncharoen N."/>
            <person name="Mhuantong W."/>
        </authorList>
    </citation>
    <scope>NUCLEOTIDE SEQUENCE [LARGE SCALE GENOMIC DNA]</scope>
    <source>
        <strain evidence="3 4">CALK1-4</strain>
    </source>
</reference>
<organism evidence="3 4">
    <name type="scientific">Streptomyces tendae</name>
    <dbReference type="NCBI Taxonomy" id="1932"/>
    <lineage>
        <taxon>Bacteria</taxon>
        <taxon>Bacillati</taxon>
        <taxon>Actinomycetota</taxon>
        <taxon>Actinomycetes</taxon>
        <taxon>Kitasatosporales</taxon>
        <taxon>Streptomycetaceae</taxon>
        <taxon>Streptomyces</taxon>
    </lineage>
</organism>
<evidence type="ECO:0000313" key="4">
    <source>
        <dbReference type="Proteomes" id="UP001610810"/>
    </source>
</evidence>
<feature type="region of interest" description="Disordered" evidence="1">
    <location>
        <begin position="40"/>
        <end position="120"/>
    </location>
</feature>
<feature type="region of interest" description="Disordered" evidence="1">
    <location>
        <begin position="172"/>
        <end position="191"/>
    </location>
</feature>
<evidence type="ECO:0000256" key="2">
    <source>
        <dbReference type="SAM" id="Phobius"/>
    </source>
</evidence>
<keyword evidence="2" id="KW-0472">Membrane</keyword>
<feature type="compositionally biased region" description="Low complexity" evidence="1">
    <location>
        <begin position="54"/>
        <end position="82"/>
    </location>
</feature>
<name>A0ABW7RY33_STRTE</name>
<keyword evidence="2" id="KW-1133">Transmembrane helix</keyword>
<evidence type="ECO:0008006" key="5">
    <source>
        <dbReference type="Google" id="ProtNLM"/>
    </source>
</evidence>
<proteinExistence type="predicted"/>
<dbReference type="EMBL" id="JBIQWK010000003">
    <property type="protein sequence ID" value="MFI0572501.1"/>
    <property type="molecule type" value="Genomic_DNA"/>
</dbReference>
<evidence type="ECO:0000256" key="1">
    <source>
        <dbReference type="SAM" id="MobiDB-lite"/>
    </source>
</evidence>
<gene>
    <name evidence="3" type="ORF">ACH3YB_12760</name>
</gene>
<evidence type="ECO:0000313" key="3">
    <source>
        <dbReference type="EMBL" id="MFI0572501.1"/>
    </source>
</evidence>
<accession>A0ABW7RY33</accession>
<keyword evidence="2" id="KW-0812">Transmembrane</keyword>
<feature type="transmembrane region" description="Helical" evidence="2">
    <location>
        <begin position="7"/>
        <end position="30"/>
    </location>
</feature>